<dbReference type="VEuPathDB" id="VectorBase:BGLB018470"/>
<dbReference type="InterPro" id="IPR053879">
    <property type="entry name" value="HYDIN_VesB_CFA65-like_Ig"/>
</dbReference>
<proteinExistence type="predicted"/>
<dbReference type="Pfam" id="PF22544">
    <property type="entry name" value="HYDIN_VesB_CFA65-like_Ig"/>
    <property type="match status" value="1"/>
</dbReference>
<evidence type="ECO:0000313" key="7">
    <source>
        <dbReference type="EnsemblMetazoa" id="BGLB018470-PB"/>
    </source>
</evidence>
<dbReference type="GO" id="GO:0005929">
    <property type="term" value="C:cilium"/>
    <property type="evidence" value="ECO:0007669"/>
    <property type="project" value="TreeGrafter"/>
</dbReference>
<name>A0A2C9KET8_BIOGL</name>
<reference evidence="7" key="1">
    <citation type="submission" date="2020-05" db="UniProtKB">
        <authorList>
            <consortium name="EnsemblMetazoa"/>
        </authorList>
    </citation>
    <scope>IDENTIFICATION</scope>
    <source>
        <strain evidence="7">BB02</strain>
    </source>
</reference>
<evidence type="ECO:0000313" key="8">
    <source>
        <dbReference type="Proteomes" id="UP000076420"/>
    </source>
</evidence>
<keyword evidence="3" id="KW-0963">Cytoplasm</keyword>
<evidence type="ECO:0000256" key="1">
    <source>
        <dbReference type="ARBA" id="ARBA00004138"/>
    </source>
</evidence>
<sequence>MEGDVLGVRVNPQVIQFFNTKPRTCAEINLTVRNVSSSSKSIRLYGPKLECFALKVKNPEEPVAPGLSVTAVVLCESSIEREEKDRIIISVDGNILEVPIYSYPSQPVLDIDKEVDFGTVVTNSKVVAREITVTNTGSKPGRFELKYSGYHPIAIVPNQGLVPANSETKIKVNIFLLYFIMKI</sequence>
<dbReference type="Gene3D" id="2.60.40.10">
    <property type="entry name" value="Immunoglobulins"/>
    <property type="match status" value="1"/>
</dbReference>
<accession>A0A2C9KET8</accession>
<evidence type="ECO:0000256" key="5">
    <source>
        <dbReference type="ARBA" id="ARBA00023273"/>
    </source>
</evidence>
<dbReference type="Proteomes" id="UP000076420">
    <property type="component" value="Unassembled WGS sequence"/>
</dbReference>
<dbReference type="PANTHER" id="PTHR45912:SF3">
    <property type="entry name" value="CILIA- AND FLAGELLA-ASSOCIATED PROTEIN 47"/>
    <property type="match status" value="1"/>
</dbReference>
<dbReference type="VEuPathDB" id="VectorBase:BGLAX_027377"/>
<dbReference type="InterPro" id="IPR013783">
    <property type="entry name" value="Ig-like_fold"/>
</dbReference>
<evidence type="ECO:0000256" key="2">
    <source>
        <dbReference type="ARBA" id="ARBA00004496"/>
    </source>
</evidence>
<evidence type="ECO:0000256" key="4">
    <source>
        <dbReference type="ARBA" id="ARBA00023069"/>
    </source>
</evidence>
<keyword evidence="4" id="KW-0969">Cilium</keyword>
<keyword evidence="5" id="KW-0966">Cell projection</keyword>
<organism evidence="7 8">
    <name type="scientific">Biomphalaria glabrata</name>
    <name type="common">Bloodfluke planorb</name>
    <name type="synonym">Freshwater snail</name>
    <dbReference type="NCBI Taxonomy" id="6526"/>
    <lineage>
        <taxon>Eukaryota</taxon>
        <taxon>Metazoa</taxon>
        <taxon>Spiralia</taxon>
        <taxon>Lophotrochozoa</taxon>
        <taxon>Mollusca</taxon>
        <taxon>Gastropoda</taxon>
        <taxon>Heterobranchia</taxon>
        <taxon>Euthyneura</taxon>
        <taxon>Panpulmonata</taxon>
        <taxon>Hygrophila</taxon>
        <taxon>Lymnaeoidea</taxon>
        <taxon>Planorbidae</taxon>
        <taxon>Biomphalaria</taxon>
    </lineage>
</organism>
<dbReference type="PANTHER" id="PTHR45912">
    <property type="entry name" value="CILIA- AND FLAGELLA-ASSOCIATED PROTEIN 47"/>
    <property type="match status" value="1"/>
</dbReference>
<dbReference type="EnsemblMetazoa" id="BGLB018470-RB">
    <property type="protein sequence ID" value="BGLB018470-PB"/>
    <property type="gene ID" value="BGLB018470"/>
</dbReference>
<comment type="subcellular location">
    <subcellularLocation>
        <location evidence="1">Cell projection</location>
        <location evidence="1">Cilium</location>
    </subcellularLocation>
    <subcellularLocation>
        <location evidence="2">Cytoplasm</location>
    </subcellularLocation>
</comment>
<evidence type="ECO:0000256" key="3">
    <source>
        <dbReference type="ARBA" id="ARBA00022490"/>
    </source>
</evidence>
<evidence type="ECO:0000259" key="6">
    <source>
        <dbReference type="Pfam" id="PF22544"/>
    </source>
</evidence>
<feature type="domain" description="HYDIN/VesB/CFA65-like Ig-like" evidence="6">
    <location>
        <begin position="107"/>
        <end position="173"/>
    </location>
</feature>
<dbReference type="GO" id="GO:0060271">
    <property type="term" value="P:cilium assembly"/>
    <property type="evidence" value="ECO:0007669"/>
    <property type="project" value="TreeGrafter"/>
</dbReference>
<gene>
    <name evidence="7" type="primary">106078952</name>
</gene>
<dbReference type="Pfam" id="PF14874">
    <property type="entry name" value="PapD-like"/>
    <property type="match status" value="1"/>
</dbReference>
<protein>
    <recommendedName>
        <fullName evidence="6">HYDIN/VesB/CFA65-like Ig-like domain-containing protein</fullName>
    </recommendedName>
</protein>
<dbReference type="AlphaFoldDB" id="A0A2C9KET8"/>